<feature type="chain" id="PRO_5044993765" evidence="1">
    <location>
        <begin position="20"/>
        <end position="497"/>
    </location>
</feature>
<dbReference type="InterPro" id="IPR029052">
    <property type="entry name" value="Metallo-depent_PP-like"/>
</dbReference>
<dbReference type="Gene3D" id="3.60.21.10">
    <property type="match status" value="1"/>
</dbReference>
<protein>
    <submittedName>
        <fullName evidence="3">Bifunctional metallophosphatase/5'-nucleotidase</fullName>
    </submittedName>
</protein>
<dbReference type="SUPFAM" id="SSF55816">
    <property type="entry name" value="5'-nucleotidase (syn. UDP-sugar hydrolase), C-terminal domain"/>
    <property type="match status" value="1"/>
</dbReference>
<keyword evidence="1" id="KW-0378">Hydrolase</keyword>
<dbReference type="InterPro" id="IPR008334">
    <property type="entry name" value="5'-Nucleotdase_C"/>
</dbReference>
<accession>A0ABV7FPB6</accession>
<evidence type="ECO:0000313" key="4">
    <source>
        <dbReference type="Proteomes" id="UP001595478"/>
    </source>
</evidence>
<dbReference type="EMBL" id="JBHRSW010000005">
    <property type="protein sequence ID" value="MFC3120775.1"/>
    <property type="molecule type" value="Genomic_DNA"/>
</dbReference>
<dbReference type="InterPro" id="IPR006179">
    <property type="entry name" value="5_nucleotidase/apyrase"/>
</dbReference>
<dbReference type="PRINTS" id="PR01607">
    <property type="entry name" value="APYRASEFAMLY"/>
</dbReference>
<dbReference type="Proteomes" id="UP001595478">
    <property type="component" value="Unassembled WGS sequence"/>
</dbReference>
<dbReference type="InterPro" id="IPR036907">
    <property type="entry name" value="5'-Nucleotdase_C_sf"/>
</dbReference>
<dbReference type="RefSeq" id="WP_376918904.1">
    <property type="nucleotide sequence ID" value="NZ_JBHRSW010000005.1"/>
</dbReference>
<keyword evidence="1" id="KW-0547">Nucleotide-binding</keyword>
<keyword evidence="1" id="KW-0732">Signal</keyword>
<proteinExistence type="inferred from homology"/>
<sequence length="497" mass="55252">MTSRLSLCCFFLFATFAFGETQEADEADIATLIFAADMQEIDDPATGYYAELDYLVRSIKSKNRFFVFGGGSIGPSAMSAFDRGSHIIDILNSIEPDAMGVTKREFSYFEDELSLRAYESAFPLVTSNVIDTRTGEIISGLEPYVTIDKENIRLGIISLVNQRVIEEYLLTKVKILDPLETVHKLSKILKDEGADLVLLHISYPFEFIENLLKSNIVDLVFLSDTRLSQRFQNEQFSHPSIVLLEGAGSAKVVKINTQDQSISQQTIQLSSLPGVSATNMQLDKYNMRLDRLLDEEIGTWQNNTTTRRASVRSEENAFANFITDALRDATNTDIAFINGGNIRGDREYVSGNIITRKDIATELPFRVQVTVLTLKGEYILEALEQGLAKVENYKGSYPHVSGMTFTYDSEKVPGERVISAKINGTAIELTGTYRVATTDYLSQGGDGLTAFKKGIIERSSESEIPLSDIVIRKIRASQSFTSTVDGRAADLAKQRTE</sequence>
<dbReference type="PANTHER" id="PTHR11575">
    <property type="entry name" value="5'-NUCLEOTIDASE-RELATED"/>
    <property type="match status" value="1"/>
</dbReference>
<evidence type="ECO:0000259" key="2">
    <source>
        <dbReference type="Pfam" id="PF02872"/>
    </source>
</evidence>
<evidence type="ECO:0000313" key="3">
    <source>
        <dbReference type="EMBL" id="MFC3120775.1"/>
    </source>
</evidence>
<feature type="signal peptide" evidence="1">
    <location>
        <begin position="1"/>
        <end position="19"/>
    </location>
</feature>
<feature type="domain" description="5'-Nucleotidase C-terminal" evidence="2">
    <location>
        <begin position="297"/>
        <end position="452"/>
    </location>
</feature>
<evidence type="ECO:0000256" key="1">
    <source>
        <dbReference type="RuleBase" id="RU362119"/>
    </source>
</evidence>
<dbReference type="Pfam" id="PF02872">
    <property type="entry name" value="5_nucleotid_C"/>
    <property type="match status" value="1"/>
</dbReference>
<name>A0ABV7FPB6_9ALTE</name>
<dbReference type="SUPFAM" id="SSF56300">
    <property type="entry name" value="Metallo-dependent phosphatases"/>
    <property type="match status" value="1"/>
</dbReference>
<dbReference type="PANTHER" id="PTHR11575:SF24">
    <property type="entry name" value="5'-NUCLEOTIDASE"/>
    <property type="match status" value="1"/>
</dbReference>
<dbReference type="Gene3D" id="3.90.780.10">
    <property type="entry name" value="5'-Nucleotidase, C-terminal domain"/>
    <property type="match status" value="1"/>
</dbReference>
<comment type="caution">
    <text evidence="3">The sequence shown here is derived from an EMBL/GenBank/DDBJ whole genome shotgun (WGS) entry which is preliminary data.</text>
</comment>
<reference evidence="4" key="1">
    <citation type="journal article" date="2019" name="Int. J. Syst. Evol. Microbiol.">
        <title>The Global Catalogue of Microorganisms (GCM) 10K type strain sequencing project: providing services to taxonomists for standard genome sequencing and annotation.</title>
        <authorList>
            <consortium name="The Broad Institute Genomics Platform"/>
            <consortium name="The Broad Institute Genome Sequencing Center for Infectious Disease"/>
            <person name="Wu L."/>
            <person name="Ma J."/>
        </authorList>
    </citation>
    <scope>NUCLEOTIDE SEQUENCE [LARGE SCALE GENOMIC DNA]</scope>
    <source>
        <strain evidence="4">KCTC 52473</strain>
    </source>
</reference>
<keyword evidence="4" id="KW-1185">Reference proteome</keyword>
<gene>
    <name evidence="3" type="ORF">ACFOHL_04025</name>
</gene>
<organism evidence="3 4">
    <name type="scientific">Agaribacter flavus</name>
    <dbReference type="NCBI Taxonomy" id="1902781"/>
    <lineage>
        <taxon>Bacteria</taxon>
        <taxon>Pseudomonadati</taxon>
        <taxon>Pseudomonadota</taxon>
        <taxon>Gammaproteobacteria</taxon>
        <taxon>Alteromonadales</taxon>
        <taxon>Alteromonadaceae</taxon>
        <taxon>Agaribacter</taxon>
    </lineage>
</organism>
<comment type="similarity">
    <text evidence="1">Belongs to the 5'-nucleotidase family.</text>
</comment>